<reference evidence="2" key="1">
    <citation type="submission" date="2021-12" db="EMBL/GenBank/DDBJ databases">
        <authorList>
            <person name="King R."/>
        </authorList>
    </citation>
    <scope>NUCLEOTIDE SEQUENCE</scope>
</reference>
<organism evidence="2 3">
    <name type="scientific">Brassicogethes aeneus</name>
    <name type="common">Rape pollen beetle</name>
    <name type="synonym">Meligethes aeneus</name>
    <dbReference type="NCBI Taxonomy" id="1431903"/>
    <lineage>
        <taxon>Eukaryota</taxon>
        <taxon>Metazoa</taxon>
        <taxon>Ecdysozoa</taxon>
        <taxon>Arthropoda</taxon>
        <taxon>Hexapoda</taxon>
        <taxon>Insecta</taxon>
        <taxon>Pterygota</taxon>
        <taxon>Neoptera</taxon>
        <taxon>Endopterygota</taxon>
        <taxon>Coleoptera</taxon>
        <taxon>Polyphaga</taxon>
        <taxon>Cucujiformia</taxon>
        <taxon>Nitidulidae</taxon>
        <taxon>Meligethinae</taxon>
        <taxon>Brassicogethes</taxon>
    </lineage>
</organism>
<evidence type="ECO:0000313" key="2">
    <source>
        <dbReference type="EMBL" id="CAH0547972.1"/>
    </source>
</evidence>
<proteinExistence type="predicted"/>
<feature type="compositionally biased region" description="Basic residues" evidence="1">
    <location>
        <begin position="67"/>
        <end position="81"/>
    </location>
</feature>
<feature type="compositionally biased region" description="Basic and acidic residues" evidence="1">
    <location>
        <begin position="43"/>
        <end position="55"/>
    </location>
</feature>
<keyword evidence="3" id="KW-1185">Reference proteome</keyword>
<accession>A0A9P0FCI1</accession>
<feature type="region of interest" description="Disordered" evidence="1">
    <location>
        <begin position="43"/>
        <end position="90"/>
    </location>
</feature>
<name>A0A9P0FCI1_BRAAE</name>
<gene>
    <name evidence="2" type="ORF">MELIAE_LOCUS1846</name>
</gene>
<evidence type="ECO:0000256" key="1">
    <source>
        <dbReference type="SAM" id="MobiDB-lite"/>
    </source>
</evidence>
<dbReference type="AlphaFoldDB" id="A0A9P0FCI1"/>
<dbReference type="OrthoDB" id="10031946at2759"/>
<dbReference type="Proteomes" id="UP001154078">
    <property type="component" value="Chromosome 1"/>
</dbReference>
<evidence type="ECO:0000313" key="3">
    <source>
        <dbReference type="Proteomes" id="UP001154078"/>
    </source>
</evidence>
<dbReference type="EMBL" id="OV121132">
    <property type="protein sequence ID" value="CAH0547972.1"/>
    <property type="molecule type" value="Genomic_DNA"/>
</dbReference>
<sequence length="90" mass="10604">MPPNLIVKYQILAAQNVLEEKAIKEYHDKWGFLLDFDKRIRTSSQSERERKEKAETAAAARTGAGKERRRRRHEKRVSKSRQPKERKLGT</sequence>
<protein>
    <submittedName>
        <fullName evidence="2">Uncharacterized protein</fullName>
    </submittedName>
</protein>